<comment type="similarity">
    <text evidence="2 8">Belongs to the protein arginine deiminase family.</text>
</comment>
<evidence type="ECO:0000256" key="4">
    <source>
        <dbReference type="ARBA" id="ARBA00022490"/>
    </source>
</evidence>
<dbReference type="Gene3D" id="2.60.40.1860">
    <property type="entry name" value="Protein-arginine deiminase, N-terminal domain"/>
    <property type="match status" value="1"/>
</dbReference>
<name>A0A556VY02_BAGYA</name>
<comment type="subcellular location">
    <subcellularLocation>
        <location evidence="1 8">Cytoplasm</location>
    </subcellularLocation>
</comment>
<evidence type="ECO:0000259" key="11">
    <source>
        <dbReference type="Pfam" id="PF08526"/>
    </source>
</evidence>
<dbReference type="InterPro" id="IPR008972">
    <property type="entry name" value="Cupredoxin"/>
</dbReference>
<evidence type="ECO:0000256" key="8">
    <source>
        <dbReference type="PIRNR" id="PIRNR001247"/>
    </source>
</evidence>
<evidence type="ECO:0000256" key="7">
    <source>
        <dbReference type="ARBA" id="ARBA00048487"/>
    </source>
</evidence>
<feature type="domain" description="Protein-arginine deiminase (PAD) N-terminal" evidence="11">
    <location>
        <begin position="25"/>
        <end position="132"/>
    </location>
</feature>
<dbReference type="AlphaFoldDB" id="A0A556VY02"/>
<dbReference type="GO" id="GO:0005634">
    <property type="term" value="C:nucleus"/>
    <property type="evidence" value="ECO:0007669"/>
    <property type="project" value="TreeGrafter"/>
</dbReference>
<evidence type="ECO:0000256" key="5">
    <source>
        <dbReference type="ARBA" id="ARBA00022801"/>
    </source>
</evidence>
<dbReference type="FunFam" id="3.75.10.10:FF:000003">
    <property type="entry name" value="Protein-arginine deiminase type-2"/>
    <property type="match status" value="1"/>
</dbReference>
<dbReference type="Proteomes" id="UP000319801">
    <property type="component" value="Unassembled WGS sequence"/>
</dbReference>
<evidence type="ECO:0000256" key="9">
    <source>
        <dbReference type="PIRSR" id="PIRSR001247-1"/>
    </source>
</evidence>
<keyword evidence="6 8" id="KW-0106">Calcium</keyword>
<reference evidence="13 14" key="1">
    <citation type="journal article" date="2019" name="Genome Biol. Evol.">
        <title>Whole-Genome Sequencing of the Giant Devil Catfish, Bagarius yarrelli.</title>
        <authorList>
            <person name="Jiang W."/>
            <person name="Lv Y."/>
            <person name="Cheng L."/>
            <person name="Yang K."/>
            <person name="Chao B."/>
            <person name="Wang X."/>
            <person name="Li Y."/>
            <person name="Pan X."/>
            <person name="You X."/>
            <person name="Zhang Y."/>
            <person name="Yang J."/>
            <person name="Li J."/>
            <person name="Zhang X."/>
            <person name="Liu S."/>
            <person name="Sun C."/>
            <person name="Yang J."/>
            <person name="Shi Q."/>
        </authorList>
    </citation>
    <scope>NUCLEOTIDE SEQUENCE [LARGE SCALE GENOMIC DNA]</scope>
    <source>
        <strain evidence="13">JWS20170419001</strain>
        <tissue evidence="13">Muscle</tissue>
    </source>
</reference>
<feature type="active site" evidence="9">
    <location>
        <position position="503"/>
    </location>
</feature>
<dbReference type="GO" id="GO:0005737">
    <property type="term" value="C:cytoplasm"/>
    <property type="evidence" value="ECO:0007669"/>
    <property type="project" value="UniProtKB-SubCell"/>
</dbReference>
<dbReference type="Gene3D" id="3.75.10.10">
    <property type="entry name" value="L-arginine/glycine Amidinotransferase, Chain A"/>
    <property type="match status" value="1"/>
</dbReference>
<gene>
    <name evidence="13" type="ORF">Baya_2549</name>
</gene>
<dbReference type="SUPFAM" id="SSF55909">
    <property type="entry name" value="Pentein"/>
    <property type="match status" value="1"/>
</dbReference>
<evidence type="ECO:0000313" key="14">
    <source>
        <dbReference type="Proteomes" id="UP000319801"/>
    </source>
</evidence>
<dbReference type="PANTHER" id="PTHR10837:SF8">
    <property type="entry name" value="PROTEIN-ARGININE DEIMINASE"/>
    <property type="match status" value="1"/>
</dbReference>
<evidence type="ECO:0000259" key="12">
    <source>
        <dbReference type="Pfam" id="PF08527"/>
    </source>
</evidence>
<dbReference type="FunFam" id="2.60.40.1700:FF:000001">
    <property type="entry name" value="Protein-arginine deiminase type-2"/>
    <property type="match status" value="1"/>
</dbReference>
<feature type="domain" description="Protein-arginine deiminase (PAD) central" evidence="12">
    <location>
        <begin position="134"/>
        <end position="305"/>
    </location>
</feature>
<comment type="function">
    <text evidence="8">Catalyzes the deimination of arginine residues of proteins.</text>
</comment>
<dbReference type="PIRSF" id="PIRSF001247">
    <property type="entry name" value="Protein-arginine_deiminase"/>
    <property type="match status" value="1"/>
</dbReference>
<accession>A0A556VY02</accession>
<dbReference type="Pfam" id="PF03068">
    <property type="entry name" value="PAD"/>
    <property type="match status" value="1"/>
</dbReference>
<evidence type="ECO:0000259" key="10">
    <source>
        <dbReference type="Pfam" id="PF03068"/>
    </source>
</evidence>
<evidence type="ECO:0000256" key="6">
    <source>
        <dbReference type="ARBA" id="ARBA00022837"/>
    </source>
</evidence>
<dbReference type="PANTHER" id="PTHR10837">
    <property type="entry name" value="PEPTIDYLARGININE DEIMINASE"/>
    <property type="match status" value="1"/>
</dbReference>
<proteinExistence type="inferred from homology"/>
<evidence type="ECO:0000256" key="1">
    <source>
        <dbReference type="ARBA" id="ARBA00004496"/>
    </source>
</evidence>
<feature type="active site" evidence="9">
    <location>
        <position position="505"/>
    </location>
</feature>
<dbReference type="Pfam" id="PF08526">
    <property type="entry name" value="PAD_N"/>
    <property type="match status" value="1"/>
</dbReference>
<comment type="cofactor">
    <cofactor evidence="8">
        <name>Ca(2+)</name>
        <dbReference type="ChEBI" id="CHEBI:29108"/>
    </cofactor>
</comment>
<feature type="active site" evidence="9">
    <location>
        <position position="676"/>
    </location>
</feature>
<dbReference type="InterPro" id="IPR038685">
    <property type="entry name" value="PAD_N_sf"/>
</dbReference>
<dbReference type="GO" id="GO:0005509">
    <property type="term" value="F:calcium ion binding"/>
    <property type="evidence" value="ECO:0007669"/>
    <property type="project" value="UniProtKB-UniRule"/>
</dbReference>
<dbReference type="OrthoDB" id="5102063at2759"/>
<sequence>MDQQKQTIIGFRPKRKVLKRDTDMFQRTYRLQINNTLRTVYVLGTELKINLDSCAPSQSKFFSVKCSPNVQCEIVSRVQARSSLALPQPLGKNTVLLISMEAASLQPDDSKLSVRFYKDKTEILGSALLHLTAVEISLDVDADRDGVVEKNNPNKASWKWGPKGHGAILLVNCDSESAHFKQVDTENESVSKVSDLKDMSKMILRTSGPSELPEGYKLSLHISQTDAERVRIFRSRTSRQAESSLKNMLLGFFQKEYPLVLDKKQLANEVPYQGGRNELVFYVEGLHFPDKDFDGLLMINLSLLEPVGEGFPETPIFTDKVMFRVAPWVMTPNTLKPLEVFVCSTRDNTDFLEGIEKLVRKSGLKLKKCYEYMNRGDRWMQDELEFGYIDSPHQRFPVVLDSPRNGDLGDFPYDQLLGPDFGYVTRYASRREVSSLDSFGNLEVSPPVTVNGKNYPLGRIIIGVAFPTAAHGRNMTKVVQDFLWAQKVQEPIALYSDWLLVGHVDEFMSFVPAPDRKGFRLLLASPDAAYTVFRTLQIKGYGNAKMFPGKAEQVSVDEILNDKMFEAENNYVQSCIDWNRDLLKKELALDEEDIIDLPVLFKVVADENRAVAFYPDMVNMLVLGNNLGIPKPFGPQVNGKCVLETEVRSLLEPLGLDCSFIDDFTAYHKLLGEVHCGSNVLREPFAFKWWNLEL</sequence>
<feature type="domain" description="Protein-arginine deiminase C-terminal" evidence="10">
    <location>
        <begin position="316"/>
        <end position="691"/>
    </location>
</feature>
<dbReference type="SUPFAM" id="SSF49503">
    <property type="entry name" value="Cupredoxins"/>
    <property type="match status" value="1"/>
</dbReference>
<feature type="active site" evidence="9">
    <location>
        <position position="382"/>
    </location>
</feature>
<evidence type="ECO:0000256" key="2">
    <source>
        <dbReference type="ARBA" id="ARBA00008166"/>
    </source>
</evidence>
<dbReference type="InterPro" id="IPR004303">
    <property type="entry name" value="PAD"/>
</dbReference>
<dbReference type="InterPro" id="IPR013732">
    <property type="entry name" value="PAD_N"/>
</dbReference>
<dbReference type="EC" id="3.5.3.15" evidence="3 8"/>
<dbReference type="InterPro" id="IPR013530">
    <property type="entry name" value="PAD_C"/>
</dbReference>
<keyword evidence="4 8" id="KW-0963">Cytoplasm</keyword>
<dbReference type="InterPro" id="IPR036556">
    <property type="entry name" value="PAD_central_sf"/>
</dbReference>
<comment type="caution">
    <text evidence="13">The sequence shown here is derived from an EMBL/GenBank/DDBJ whole genome shotgun (WGS) entry which is preliminary data.</text>
</comment>
<dbReference type="Pfam" id="PF08527">
    <property type="entry name" value="PAD_M"/>
    <property type="match status" value="1"/>
</dbReference>
<dbReference type="EMBL" id="VCAZ01000007">
    <property type="protein sequence ID" value="TVK90468.1"/>
    <property type="molecule type" value="Genomic_DNA"/>
</dbReference>
<dbReference type="Gene3D" id="2.60.40.1700">
    <property type="entry name" value="Protein-arginine deiminase, central domain"/>
    <property type="match status" value="1"/>
</dbReference>
<keyword evidence="14" id="KW-1185">Reference proteome</keyword>
<protein>
    <recommendedName>
        <fullName evidence="3 8">Protein-arginine deiminase</fullName>
        <ecNumber evidence="3 8">3.5.3.15</ecNumber>
    </recommendedName>
</protein>
<dbReference type="SUPFAM" id="SSF110083">
    <property type="entry name" value="Peptidylarginine deiminase Pad4, middle domain"/>
    <property type="match status" value="1"/>
</dbReference>
<evidence type="ECO:0000313" key="13">
    <source>
        <dbReference type="EMBL" id="TVK90468.1"/>
    </source>
</evidence>
<evidence type="ECO:0000256" key="3">
    <source>
        <dbReference type="ARBA" id="ARBA00012200"/>
    </source>
</evidence>
<dbReference type="GO" id="GO:0004668">
    <property type="term" value="F:protein-arginine deiminase activity"/>
    <property type="evidence" value="ECO:0007669"/>
    <property type="project" value="UniProtKB-UniRule"/>
</dbReference>
<comment type="catalytic activity">
    <reaction evidence="7 8">
        <text>L-arginyl-[protein] + H2O = L-citrullyl-[protein] + NH4(+)</text>
        <dbReference type="Rhea" id="RHEA:18089"/>
        <dbReference type="Rhea" id="RHEA-COMP:10532"/>
        <dbReference type="Rhea" id="RHEA-COMP:10588"/>
        <dbReference type="ChEBI" id="CHEBI:15377"/>
        <dbReference type="ChEBI" id="CHEBI:28938"/>
        <dbReference type="ChEBI" id="CHEBI:29965"/>
        <dbReference type="ChEBI" id="CHEBI:83397"/>
        <dbReference type="EC" id="3.5.3.15"/>
    </reaction>
</comment>
<dbReference type="InterPro" id="IPR013733">
    <property type="entry name" value="Prot_Arg_deaminase_cen_dom"/>
</dbReference>
<organism evidence="13 14">
    <name type="scientific">Bagarius yarrelli</name>
    <name type="common">Goonch</name>
    <name type="synonym">Bagrus yarrelli</name>
    <dbReference type="NCBI Taxonomy" id="175774"/>
    <lineage>
        <taxon>Eukaryota</taxon>
        <taxon>Metazoa</taxon>
        <taxon>Chordata</taxon>
        <taxon>Craniata</taxon>
        <taxon>Vertebrata</taxon>
        <taxon>Euteleostomi</taxon>
        <taxon>Actinopterygii</taxon>
        <taxon>Neopterygii</taxon>
        <taxon>Teleostei</taxon>
        <taxon>Ostariophysi</taxon>
        <taxon>Siluriformes</taxon>
        <taxon>Sisoridae</taxon>
        <taxon>Sisorinae</taxon>
        <taxon>Bagarius</taxon>
    </lineage>
</organism>
<keyword evidence="5 8" id="KW-0378">Hydrolase</keyword>